<organism evidence="7 8">
    <name type="scientific">Branchiostoma belcheri</name>
    <name type="common">Amphioxus</name>
    <dbReference type="NCBI Taxonomy" id="7741"/>
    <lineage>
        <taxon>Eukaryota</taxon>
        <taxon>Metazoa</taxon>
        <taxon>Chordata</taxon>
        <taxon>Cephalochordata</taxon>
        <taxon>Leptocardii</taxon>
        <taxon>Amphioxiformes</taxon>
        <taxon>Branchiostomatidae</taxon>
        <taxon>Branchiostoma</taxon>
    </lineage>
</organism>
<evidence type="ECO:0000256" key="1">
    <source>
        <dbReference type="ARBA" id="ARBA00004370"/>
    </source>
</evidence>
<dbReference type="OrthoDB" id="10061204at2759"/>
<evidence type="ECO:0000313" key="8">
    <source>
        <dbReference type="RefSeq" id="XP_019616732.1"/>
    </source>
</evidence>
<reference evidence="8" key="1">
    <citation type="submission" date="2025-08" db="UniProtKB">
        <authorList>
            <consortium name="RefSeq"/>
        </authorList>
    </citation>
    <scope>IDENTIFICATION</scope>
    <source>
        <tissue evidence="8">Gonad</tissue>
    </source>
</reference>
<evidence type="ECO:0000256" key="3">
    <source>
        <dbReference type="ARBA" id="ARBA00022729"/>
    </source>
</evidence>
<sequence>MARHFSKRLDWSFDAPIEAETASSPLIAPAVSSKVQQTQNASTGGACSSRVEHPCAVNIISQIDPSFDAGPELIGTVDGHVKELEAKIRASAYSSEAPLKPKTYDCFIIYSRDDEDFVYDKLIPFFNSNNIKYCEHQEHFELGKNIFDNVNTCITQSRRVVAVLSKSFFASGYCMDDLNAARGYAASNGYSVQDFLISIKITNFVFPPKYCDISNFTYADLSEDINDERKWLQIKKALTECRLASVVMRIDMDAKYCTPKSRLPVQDVSVTASKYGTFEAIVRVHYQK</sequence>
<dbReference type="GeneID" id="109464235"/>
<evidence type="ECO:0000256" key="4">
    <source>
        <dbReference type="ARBA" id="ARBA00022989"/>
    </source>
</evidence>
<evidence type="ECO:0000259" key="6">
    <source>
        <dbReference type="PROSITE" id="PS50104"/>
    </source>
</evidence>
<dbReference type="Proteomes" id="UP000515135">
    <property type="component" value="Unplaced"/>
</dbReference>
<feature type="domain" description="TIR" evidence="6">
    <location>
        <begin position="102"/>
        <end position="238"/>
    </location>
</feature>
<dbReference type="SMART" id="SM00255">
    <property type="entry name" value="TIR"/>
    <property type="match status" value="1"/>
</dbReference>
<dbReference type="RefSeq" id="XP_019616732.1">
    <property type="nucleotide sequence ID" value="XM_019761173.1"/>
</dbReference>
<dbReference type="GO" id="GO:0007165">
    <property type="term" value="P:signal transduction"/>
    <property type="evidence" value="ECO:0007669"/>
    <property type="project" value="InterPro"/>
</dbReference>
<dbReference type="InterPro" id="IPR035897">
    <property type="entry name" value="Toll_tir_struct_dom_sf"/>
</dbReference>
<keyword evidence="5" id="KW-0472">Membrane</keyword>
<keyword evidence="7" id="KW-1185">Reference proteome</keyword>
<evidence type="ECO:0000256" key="2">
    <source>
        <dbReference type="ARBA" id="ARBA00022692"/>
    </source>
</evidence>
<accession>A0A6P4YDA8</accession>
<dbReference type="InterPro" id="IPR000157">
    <property type="entry name" value="TIR_dom"/>
</dbReference>
<keyword evidence="3" id="KW-0732">Signal</keyword>
<dbReference type="PANTHER" id="PTHR24365:SF541">
    <property type="entry name" value="PROTEIN TOLL-RELATED"/>
    <property type="match status" value="1"/>
</dbReference>
<dbReference type="Gene3D" id="3.40.50.10140">
    <property type="entry name" value="Toll/interleukin-1 receptor homology (TIR) domain"/>
    <property type="match status" value="1"/>
</dbReference>
<dbReference type="GO" id="GO:0038023">
    <property type="term" value="F:signaling receptor activity"/>
    <property type="evidence" value="ECO:0007669"/>
    <property type="project" value="TreeGrafter"/>
</dbReference>
<keyword evidence="2" id="KW-0812">Transmembrane</keyword>
<comment type="subcellular location">
    <subcellularLocation>
        <location evidence="1">Membrane</location>
    </subcellularLocation>
</comment>
<dbReference type="AlphaFoldDB" id="A0A6P4YDA8"/>
<dbReference type="GO" id="GO:0005886">
    <property type="term" value="C:plasma membrane"/>
    <property type="evidence" value="ECO:0007669"/>
    <property type="project" value="TreeGrafter"/>
</dbReference>
<dbReference type="SUPFAM" id="SSF52200">
    <property type="entry name" value="Toll/Interleukin receptor TIR domain"/>
    <property type="match status" value="1"/>
</dbReference>
<protein>
    <submittedName>
        <fullName evidence="8">Uncharacterized protein LOC109464235</fullName>
    </submittedName>
</protein>
<gene>
    <name evidence="8" type="primary">LOC109464235</name>
</gene>
<dbReference type="Pfam" id="PF01582">
    <property type="entry name" value="TIR"/>
    <property type="match status" value="1"/>
</dbReference>
<dbReference type="PANTHER" id="PTHR24365">
    <property type="entry name" value="TOLL-LIKE RECEPTOR"/>
    <property type="match status" value="1"/>
</dbReference>
<dbReference type="KEGG" id="bbel:109464235"/>
<keyword evidence="4" id="KW-1133">Transmembrane helix</keyword>
<proteinExistence type="predicted"/>
<name>A0A6P4YDA8_BRABE</name>
<dbReference type="PROSITE" id="PS50104">
    <property type="entry name" value="TIR"/>
    <property type="match status" value="1"/>
</dbReference>
<evidence type="ECO:0000313" key="7">
    <source>
        <dbReference type="Proteomes" id="UP000515135"/>
    </source>
</evidence>
<evidence type="ECO:0000256" key="5">
    <source>
        <dbReference type="ARBA" id="ARBA00023136"/>
    </source>
</evidence>